<sequence length="54" mass="6012">CGAVRPGRGPGRFAPLIARPVRRRPQVADRAPERRSPRSGSRSRPPRFPGPRRS</sequence>
<feature type="non-terminal residue" evidence="2">
    <location>
        <position position="1"/>
    </location>
</feature>
<organism evidence="2">
    <name type="scientific">uncultured Pseudonocardia sp</name>
    <dbReference type="NCBI Taxonomy" id="211455"/>
    <lineage>
        <taxon>Bacteria</taxon>
        <taxon>Bacillati</taxon>
        <taxon>Actinomycetota</taxon>
        <taxon>Actinomycetes</taxon>
        <taxon>Pseudonocardiales</taxon>
        <taxon>Pseudonocardiaceae</taxon>
        <taxon>Pseudonocardia</taxon>
        <taxon>environmental samples</taxon>
    </lineage>
</organism>
<name>A0A6J4NBH9_9PSEU</name>
<feature type="region of interest" description="Disordered" evidence="1">
    <location>
        <begin position="1"/>
        <end position="54"/>
    </location>
</feature>
<feature type="non-terminal residue" evidence="2">
    <location>
        <position position="54"/>
    </location>
</feature>
<dbReference type="EMBL" id="CADCUS010000064">
    <property type="protein sequence ID" value="CAA9383361.1"/>
    <property type="molecule type" value="Genomic_DNA"/>
</dbReference>
<gene>
    <name evidence="2" type="ORF">AVDCRST_MAG66-469</name>
</gene>
<feature type="compositionally biased region" description="Basic and acidic residues" evidence="1">
    <location>
        <begin position="26"/>
        <end position="36"/>
    </location>
</feature>
<proteinExistence type="predicted"/>
<evidence type="ECO:0000313" key="2">
    <source>
        <dbReference type="EMBL" id="CAA9383361.1"/>
    </source>
</evidence>
<protein>
    <submittedName>
        <fullName evidence="2">Uncharacterized protein</fullName>
    </submittedName>
</protein>
<evidence type="ECO:0000256" key="1">
    <source>
        <dbReference type="SAM" id="MobiDB-lite"/>
    </source>
</evidence>
<reference evidence="2" key="1">
    <citation type="submission" date="2020-02" db="EMBL/GenBank/DDBJ databases">
        <authorList>
            <person name="Meier V. D."/>
        </authorList>
    </citation>
    <scope>NUCLEOTIDE SEQUENCE</scope>
    <source>
        <strain evidence="2">AVDCRST_MAG66</strain>
    </source>
</reference>
<dbReference type="AlphaFoldDB" id="A0A6J4NBH9"/>
<accession>A0A6J4NBH9</accession>